<evidence type="ECO:0000313" key="1">
    <source>
        <dbReference type="EMBL" id="KAL3633969.1"/>
    </source>
</evidence>
<proteinExistence type="predicted"/>
<gene>
    <name evidence="1" type="ORF">CASFOL_022731</name>
</gene>
<protein>
    <recommendedName>
        <fullName evidence="3">Secreted protein</fullName>
    </recommendedName>
</protein>
<evidence type="ECO:0008006" key="3">
    <source>
        <dbReference type="Google" id="ProtNLM"/>
    </source>
</evidence>
<accession>A0ABD3CXW4</accession>
<evidence type="ECO:0000313" key="2">
    <source>
        <dbReference type="Proteomes" id="UP001632038"/>
    </source>
</evidence>
<dbReference type="Proteomes" id="UP001632038">
    <property type="component" value="Unassembled WGS sequence"/>
</dbReference>
<keyword evidence="2" id="KW-1185">Reference proteome</keyword>
<dbReference type="EMBL" id="JAVIJP010000029">
    <property type="protein sequence ID" value="KAL3633969.1"/>
    <property type="molecule type" value="Genomic_DNA"/>
</dbReference>
<name>A0ABD3CXW4_9LAMI</name>
<sequence length="108" mass="12256">MGGGRWCCVGVPRRIFASALVQSWRRAWSSWLRFWSSNRLWRGRLAALEFELLAGFNGVAGVDRDVSFFLKFPFISRKSISLVEPVATSIKEETALVVGPQETYTKKD</sequence>
<organism evidence="1 2">
    <name type="scientific">Castilleja foliolosa</name>
    <dbReference type="NCBI Taxonomy" id="1961234"/>
    <lineage>
        <taxon>Eukaryota</taxon>
        <taxon>Viridiplantae</taxon>
        <taxon>Streptophyta</taxon>
        <taxon>Embryophyta</taxon>
        <taxon>Tracheophyta</taxon>
        <taxon>Spermatophyta</taxon>
        <taxon>Magnoliopsida</taxon>
        <taxon>eudicotyledons</taxon>
        <taxon>Gunneridae</taxon>
        <taxon>Pentapetalae</taxon>
        <taxon>asterids</taxon>
        <taxon>lamiids</taxon>
        <taxon>Lamiales</taxon>
        <taxon>Orobanchaceae</taxon>
        <taxon>Pedicularideae</taxon>
        <taxon>Castillejinae</taxon>
        <taxon>Castilleja</taxon>
    </lineage>
</organism>
<comment type="caution">
    <text evidence="1">The sequence shown here is derived from an EMBL/GenBank/DDBJ whole genome shotgun (WGS) entry which is preliminary data.</text>
</comment>
<reference evidence="2" key="1">
    <citation type="journal article" date="2024" name="IScience">
        <title>Strigolactones Initiate the Formation of Haustorium-like Structures in Castilleja.</title>
        <authorList>
            <person name="Buerger M."/>
            <person name="Peterson D."/>
            <person name="Chory J."/>
        </authorList>
    </citation>
    <scope>NUCLEOTIDE SEQUENCE [LARGE SCALE GENOMIC DNA]</scope>
</reference>
<dbReference type="AlphaFoldDB" id="A0ABD3CXW4"/>